<evidence type="ECO:0000313" key="5">
    <source>
        <dbReference type="Proteomes" id="UP001519296"/>
    </source>
</evidence>
<accession>A0ABS5B640</accession>
<feature type="domain" description="Mga helix-turn-helix" evidence="3">
    <location>
        <begin position="82"/>
        <end position="160"/>
    </location>
</feature>
<evidence type="ECO:0000256" key="1">
    <source>
        <dbReference type="ARBA" id="ARBA00023015"/>
    </source>
</evidence>
<dbReference type="Proteomes" id="UP001519296">
    <property type="component" value="Unassembled WGS sequence"/>
</dbReference>
<keyword evidence="2" id="KW-0804">Transcription</keyword>
<dbReference type="InterPro" id="IPR050661">
    <property type="entry name" value="BglG_antiterminators"/>
</dbReference>
<evidence type="ECO:0000259" key="3">
    <source>
        <dbReference type="Pfam" id="PF05043"/>
    </source>
</evidence>
<protein>
    <recommendedName>
        <fullName evidence="3">Mga helix-turn-helix domain-containing protein</fullName>
    </recommendedName>
</protein>
<name>A0ABS5B640_9STRE</name>
<sequence length="478" mass="55371">MLLGSLMEKAQAGQFQLFNLLLESRGGLSLKEAQAQIGLSRSTLLKYQEALADLFAQRTSQVSLRLEDEMLHLDLGLGRPAQSLYQLFLEGAIKYQILLYLLKHQHFGIQQLALELLISEATLNRHLAGLNQLLSEFDLKIQNGSLKGPELQIRYFYLLLLDSVWTKEQLEGHCQHDFYEKEILLVEHLARVSLNLHQRRLLQIWFYVTKKRLTVREREVAGLHNLLAPFQDNVFYQRVHQQTLRYYMRYAIETDESESMSLFAFLVSFFILPSDMMEYTLGFGGPIVDKMTQSLRLLRQLNLLGDYTSEHVTYQLGQIFGQSYFFKGYLLLSESSYVLERLKLDMKEHLLVQQLGEQFLNPGLSGDQILKLAWDLGQTLYYMVEEEAQGLRLGLDFFGNEMTRYRLTHALQLSLEHNSLISLEPYDEQKSYDLILSNKEVRTYPSGAAVYYLQGPFNVKDQEAIRAYLQDLGVGQPY</sequence>
<dbReference type="InterPro" id="IPR007737">
    <property type="entry name" value="Mga_HTH"/>
</dbReference>
<comment type="caution">
    <text evidence="4">The sequence shown here is derived from an EMBL/GenBank/DDBJ whole genome shotgun (WGS) entry which is preliminary data.</text>
</comment>
<dbReference type="PANTHER" id="PTHR30185">
    <property type="entry name" value="CRYPTIC BETA-GLUCOSIDE BGL OPERON ANTITERMINATOR"/>
    <property type="match status" value="1"/>
</dbReference>
<dbReference type="PANTHER" id="PTHR30185:SF18">
    <property type="entry name" value="TRANSCRIPTIONAL REGULATOR MTLR"/>
    <property type="match status" value="1"/>
</dbReference>
<dbReference type="Gene3D" id="1.10.10.10">
    <property type="entry name" value="Winged helix-like DNA-binding domain superfamily/Winged helix DNA-binding domain"/>
    <property type="match status" value="1"/>
</dbReference>
<keyword evidence="5" id="KW-1185">Reference proteome</keyword>
<keyword evidence="1" id="KW-0805">Transcription regulation</keyword>
<gene>
    <name evidence="4" type="ORF">C4K46_10150</name>
</gene>
<proteinExistence type="predicted"/>
<dbReference type="InterPro" id="IPR036388">
    <property type="entry name" value="WH-like_DNA-bd_sf"/>
</dbReference>
<evidence type="ECO:0000256" key="2">
    <source>
        <dbReference type="ARBA" id="ARBA00023163"/>
    </source>
</evidence>
<dbReference type="Pfam" id="PF05043">
    <property type="entry name" value="Mga"/>
    <property type="match status" value="1"/>
</dbReference>
<reference evidence="4 5" key="1">
    <citation type="submission" date="2018-02" db="EMBL/GenBank/DDBJ databases">
        <title>Draft genome sequence of Streptococcus oricebi CCUG 70868T type strain.</title>
        <authorList>
            <person name="Mendez V."/>
            <person name="Salva-Serra F."/>
            <person name="Jaen-Luchoro D."/>
            <person name="Gonzales-Siles L."/>
            <person name="Karlsson R."/>
            <person name="Engstrom-Jakobsson H."/>
            <person name="Busquets A."/>
            <person name="Gomila M."/>
            <person name="Pineiro-Iglesias B."/>
            <person name="Bennasar-Figueras A."/>
            <person name="Seeger M."/>
            <person name="Moore E."/>
        </authorList>
    </citation>
    <scope>NUCLEOTIDE SEQUENCE [LARGE SCALE GENOMIC DNA]</scope>
    <source>
        <strain evidence="4 5">CCUG 70868</strain>
    </source>
</reference>
<organism evidence="4 5">
    <name type="scientific">Streptococcus oricebi</name>
    <dbReference type="NCBI Taxonomy" id="1547447"/>
    <lineage>
        <taxon>Bacteria</taxon>
        <taxon>Bacillati</taxon>
        <taxon>Bacillota</taxon>
        <taxon>Bacilli</taxon>
        <taxon>Lactobacillales</taxon>
        <taxon>Streptococcaceae</taxon>
        <taxon>Streptococcus</taxon>
    </lineage>
</organism>
<dbReference type="EMBL" id="PRDG01000007">
    <property type="protein sequence ID" value="MBP2624280.1"/>
    <property type="molecule type" value="Genomic_DNA"/>
</dbReference>
<evidence type="ECO:0000313" key="4">
    <source>
        <dbReference type="EMBL" id="MBP2624280.1"/>
    </source>
</evidence>